<dbReference type="CDD" id="cd03801">
    <property type="entry name" value="GT4_PimA-like"/>
    <property type="match status" value="1"/>
</dbReference>
<dbReference type="SUPFAM" id="SSF53756">
    <property type="entry name" value="UDP-Glycosyltransferase/glycogen phosphorylase"/>
    <property type="match status" value="1"/>
</dbReference>
<evidence type="ECO:0000259" key="1">
    <source>
        <dbReference type="Pfam" id="PF05050"/>
    </source>
</evidence>
<dbReference type="SUPFAM" id="SSF53335">
    <property type="entry name" value="S-adenosyl-L-methionine-dependent methyltransferases"/>
    <property type="match status" value="1"/>
</dbReference>
<dbReference type="PANTHER" id="PTHR46656:SF3">
    <property type="entry name" value="PUTATIVE-RELATED"/>
    <property type="match status" value="1"/>
</dbReference>
<dbReference type="Gene3D" id="3.40.50.2000">
    <property type="entry name" value="Glycogen Phosphorylase B"/>
    <property type="match status" value="1"/>
</dbReference>
<dbReference type="Gene3D" id="3.40.50.150">
    <property type="entry name" value="Vaccinia Virus protein VP39"/>
    <property type="match status" value="1"/>
</dbReference>
<comment type="caution">
    <text evidence="2">The sequence shown here is derived from an EMBL/GenBank/DDBJ whole genome shotgun (WGS) entry which is preliminary data.</text>
</comment>
<evidence type="ECO:0000313" key="3">
    <source>
        <dbReference type="Proteomes" id="UP000185696"/>
    </source>
</evidence>
<dbReference type="OrthoDB" id="5679686at2"/>
<dbReference type="Pfam" id="PF20706">
    <property type="entry name" value="GT4-conflict"/>
    <property type="match status" value="1"/>
</dbReference>
<dbReference type="Proteomes" id="UP000185696">
    <property type="component" value="Unassembled WGS sequence"/>
</dbReference>
<dbReference type="Gene3D" id="3.90.550.10">
    <property type="entry name" value="Spore Coat Polysaccharide Biosynthesis Protein SpsA, Chain A"/>
    <property type="match status" value="1"/>
</dbReference>
<proteinExistence type="predicted"/>
<accession>A0A7Z0WFV5</accession>
<dbReference type="InterPro" id="IPR029044">
    <property type="entry name" value="Nucleotide-diphossugar_trans"/>
</dbReference>
<name>A0A7Z0WFV5_9PSEU</name>
<dbReference type="RefSeq" id="WP_075136832.1">
    <property type="nucleotide sequence ID" value="NZ_MSIF01000022.1"/>
</dbReference>
<dbReference type="Pfam" id="PF05050">
    <property type="entry name" value="Methyltransf_21"/>
    <property type="match status" value="1"/>
</dbReference>
<dbReference type="InterPro" id="IPR006342">
    <property type="entry name" value="FkbM_mtfrase"/>
</dbReference>
<dbReference type="InterPro" id="IPR029063">
    <property type="entry name" value="SAM-dependent_MTases_sf"/>
</dbReference>
<keyword evidence="3" id="KW-1185">Reference proteome</keyword>
<evidence type="ECO:0000313" key="2">
    <source>
        <dbReference type="EMBL" id="OLF06330.1"/>
    </source>
</evidence>
<dbReference type="EMBL" id="MSIF01000022">
    <property type="protein sequence ID" value="OLF06330.1"/>
    <property type="molecule type" value="Genomic_DNA"/>
</dbReference>
<feature type="domain" description="Methyltransferase FkbM" evidence="1">
    <location>
        <begin position="1038"/>
        <end position="1200"/>
    </location>
</feature>
<dbReference type="AlphaFoldDB" id="A0A7Z0WFV5"/>
<gene>
    <name evidence="2" type="ORF">BLA60_32350</name>
</gene>
<organism evidence="2 3">
    <name type="scientific">Actinophytocola xinjiangensis</name>
    <dbReference type="NCBI Taxonomy" id="485602"/>
    <lineage>
        <taxon>Bacteria</taxon>
        <taxon>Bacillati</taxon>
        <taxon>Actinomycetota</taxon>
        <taxon>Actinomycetes</taxon>
        <taxon>Pseudonocardiales</taxon>
        <taxon>Pseudonocardiaceae</taxon>
    </lineage>
</organism>
<dbReference type="NCBIfam" id="TIGR01444">
    <property type="entry name" value="fkbM_fam"/>
    <property type="match status" value="1"/>
</dbReference>
<dbReference type="SUPFAM" id="SSF53448">
    <property type="entry name" value="Nucleotide-diphospho-sugar transferases"/>
    <property type="match status" value="1"/>
</dbReference>
<sequence length="1249" mass="136387">MADFGAAGICAGTIVARNYVPAARVLAESFTRHHPDAAFAVLVIDADADELADLTERVPGIRFLGPGDISLDAGEFGRMALAYSVTELSTAVKPWLLRTLLDAHEIAIYLDPDIEVFGSFATEVGVLASAHEIVLTPHVLEPMPRDGLRPSEADIMASGVFNLGFVGMSREATPFLDFWAERLRQDAISSVTEQLFTDQRWVDNVPALFGNTVVGDPGWNVAYWNVYQRPLVRAEDGTVTAAGHPLRFVHYSGYRPEKPWLATTHYADRPRVLLSEYPVFAELAAGYRDQLFAAGYRQALDDIPYRWNTLPDGTAVSPSLRRVYRSAWVDSERKGTPAPPNPFGGDSARDLLAWAVEPATPAQERAGLSRWAEALWHSREDLRRVYPDPLHTDAEGYRHWCLTSGANERELPASAVADRPAREPVPVVEDLGVNVLGYLTAELGVGELGRLLHRAVVDSGVPVATAVEEFTVVSRTDHPLPSGAAAGDPRYGVSVLVVNADMTAATLRMHPDLDRDRYVVGVWSWELDSFPPAMHPAFGQVDEIWTISEFCARAIREHSPVPVHTFPVPVRDPLAPDAPARTGRRDGLTRFLFVFDHNSIFERKNPIAAITAFREAFGGRDDVRLVLKTINGKRHPGDRERLRMAAAGDDRIELIEEYLSAEEVAKLFESADCYLSPHRSEGFGLTVAEAMAHGLPVIATDYGGTAEFLTAETGWPIPYQLVRVGAGNEPYPRDAHWAQPDTDAMAAALREVADDPDAAARRGAAARRHVLTSRSMASAAAWVRTAVERAHGVWRHRRAGGVAPDSPLTPFQHSREALRWRADPAAASRVPMAAALRRGILRVLDHYDHHQRAVLTELMDGVGATFAQVAAGQADLLARVERLERSQATDRAAQQAVNAEVGESLREFAQLWERPTQAQVDQRIGDQANELGGRLAELEHRMMSLFHERAEWMAVVEATTAELTAELPLLRTGLLRHHDLVSPAPAGASQTVVTDVGPLRLPADDTVVLPWLRRYGTWEAAESRLVDALLPPGGVFVDIGAHVGYFTVRALRQVGAAGRVFAVEPWAPVRELLELNVAANVAPEVAARLTVVDGAAWDEDTALRLALSGEGNTGDNRIDPTGALEVPGLRLDGLAGFGERRVDVVKCDAQGRDHRALAGMATALRDGRPHVLTEFDPDDIEQAGARPVDVLAAYRGWGFQLVPVTEEVVEAAENGKFRAADVVDSDEALVELARGTAEGFVTLWLRPSV</sequence>
<protein>
    <recommendedName>
        <fullName evidence="1">Methyltransferase FkbM domain-containing protein</fullName>
    </recommendedName>
</protein>
<dbReference type="PANTHER" id="PTHR46656">
    <property type="entry name" value="PUTATIVE-RELATED"/>
    <property type="match status" value="1"/>
</dbReference>
<reference evidence="2 3" key="1">
    <citation type="submission" date="2016-12" db="EMBL/GenBank/DDBJ databases">
        <title>The draft genome sequence of Actinophytocola xinjiangensis.</title>
        <authorList>
            <person name="Wang W."/>
            <person name="Yuan L."/>
        </authorList>
    </citation>
    <scope>NUCLEOTIDE SEQUENCE [LARGE SCALE GENOMIC DNA]</scope>
    <source>
        <strain evidence="2 3">CGMCC 4.4663</strain>
    </source>
</reference>